<evidence type="ECO:0000256" key="4">
    <source>
        <dbReference type="RuleBase" id="RU004241"/>
    </source>
</evidence>
<gene>
    <name evidence="7" type="ORF">BJ875DRAFT_501104</name>
</gene>
<proteinExistence type="inferred from homology"/>
<comment type="caution">
    <text evidence="7">The sequence shown here is derived from an EMBL/GenBank/DDBJ whole genome shotgun (WGS) entry which is preliminary data.</text>
</comment>
<dbReference type="PANTHER" id="PTHR31356">
    <property type="entry name" value="THYLAKOID LUMENAL 29 KDA PROTEIN, CHLOROPLASTIC-RELATED"/>
    <property type="match status" value="1"/>
</dbReference>
<name>A0A9P7Y5T4_9HELO</name>
<dbReference type="SUPFAM" id="SSF48113">
    <property type="entry name" value="Heme-dependent peroxidases"/>
    <property type="match status" value="1"/>
</dbReference>
<dbReference type="GO" id="GO:0046872">
    <property type="term" value="F:metal ion binding"/>
    <property type="evidence" value="ECO:0007669"/>
    <property type="project" value="UniProtKB-UniRule"/>
</dbReference>
<dbReference type="PANTHER" id="PTHR31356:SF53">
    <property type="entry name" value="HEME PEROXIDASE"/>
    <property type="match status" value="1"/>
</dbReference>
<dbReference type="GO" id="GO:0000302">
    <property type="term" value="P:response to reactive oxygen species"/>
    <property type="evidence" value="ECO:0007669"/>
    <property type="project" value="TreeGrafter"/>
</dbReference>
<dbReference type="EC" id="1.11.1.-" evidence="5"/>
<keyword evidence="2" id="KW-0479">Metal-binding</keyword>
<organism evidence="7 8">
    <name type="scientific">Amylocarpus encephaloides</name>
    <dbReference type="NCBI Taxonomy" id="45428"/>
    <lineage>
        <taxon>Eukaryota</taxon>
        <taxon>Fungi</taxon>
        <taxon>Dikarya</taxon>
        <taxon>Ascomycota</taxon>
        <taxon>Pezizomycotina</taxon>
        <taxon>Leotiomycetes</taxon>
        <taxon>Helotiales</taxon>
        <taxon>Helotiales incertae sedis</taxon>
        <taxon>Amylocarpus</taxon>
    </lineage>
</organism>
<keyword evidence="2" id="KW-0408">Iron</keyword>
<evidence type="ECO:0000256" key="2">
    <source>
        <dbReference type="ARBA" id="ARBA00022617"/>
    </source>
</evidence>
<dbReference type="Gene3D" id="1.10.520.10">
    <property type="match status" value="1"/>
</dbReference>
<dbReference type="GO" id="GO:0020037">
    <property type="term" value="F:heme binding"/>
    <property type="evidence" value="ECO:0007669"/>
    <property type="project" value="UniProtKB-UniRule"/>
</dbReference>
<keyword evidence="8" id="KW-1185">Reference proteome</keyword>
<keyword evidence="5" id="KW-0732">Signal</keyword>
<evidence type="ECO:0000256" key="1">
    <source>
        <dbReference type="ARBA" id="ARBA00022559"/>
    </source>
</evidence>
<dbReference type="AlphaFoldDB" id="A0A9P7Y5T4"/>
<dbReference type="InterPro" id="IPR044831">
    <property type="entry name" value="Ccp1-like"/>
</dbReference>
<feature type="chain" id="PRO_5040534398" description="Peroxidase" evidence="5">
    <location>
        <begin position="19"/>
        <end position="544"/>
    </location>
</feature>
<feature type="signal peptide" evidence="5">
    <location>
        <begin position="1"/>
        <end position="18"/>
    </location>
</feature>
<feature type="domain" description="Plant heme peroxidase family profile" evidence="6">
    <location>
        <begin position="66"/>
        <end position="294"/>
    </location>
</feature>
<dbReference type="GO" id="GO:0042744">
    <property type="term" value="P:hydrogen peroxide catabolic process"/>
    <property type="evidence" value="ECO:0007669"/>
    <property type="project" value="TreeGrafter"/>
</dbReference>
<dbReference type="InterPro" id="IPR002016">
    <property type="entry name" value="Haem_peroxidase"/>
</dbReference>
<accession>A0A9P7Y5T4</accession>
<keyword evidence="1 5" id="KW-0575">Peroxidase</keyword>
<dbReference type="InterPro" id="IPR010255">
    <property type="entry name" value="Haem_peroxidase_sf"/>
</dbReference>
<dbReference type="EMBL" id="MU252359">
    <property type="protein sequence ID" value="KAG9227959.1"/>
    <property type="molecule type" value="Genomic_DNA"/>
</dbReference>
<dbReference type="Proteomes" id="UP000824998">
    <property type="component" value="Unassembled WGS sequence"/>
</dbReference>
<dbReference type="Pfam" id="PF00141">
    <property type="entry name" value="peroxidase"/>
    <property type="match status" value="1"/>
</dbReference>
<evidence type="ECO:0000256" key="3">
    <source>
        <dbReference type="ARBA" id="ARBA00023002"/>
    </source>
</evidence>
<sequence length="544" mass="57747">MKLTLVLALLAQANGIYGQAVDANGITLYEKIEEMERQILQPFTLNSLVSPCSNNQNGPPEEQEQTAAQWVRILFHDVITKNVEGPGLGGLDASIGFETDRPENIGQFANITLIQFALFSSVFLSMADLIALGVSDSLATCDQPLARRIPLRVGRIDATRAGPAGVPGPADSLAFAQTAFTRAGFTNSEMIQAVACGHSLGGVHQTNFPDIVPESQKTPENTEGRSTFDSTPNVFDNTGVNEYISGVGLKGGPLVVGANETTRSDLRIFKSDNNVTINAMNTPGSFEQTCLNIFEKMSNTVPSGVTLSAPIVPRPWIMRESHLDLTPLGIVTFQGTISAHGATEPPATASYFYGTEGGGNTGPKTSQTGAAIPIFRNTQIGFGTIKDYAFFDTFNSPTIQTINVQGQYSAPINLNIFLLPSQTFTLPVRDGPGGAVLTNRYLVRAAVKGSLVTAGSTVSATLWYPTTQQGSVVPKIATLITTLTLEKTVGPYKIFKAVIIQPGAVVIFGGAHFFQIKLGTTQTSAKISSIVFNTTCTAPDPSGC</sequence>
<evidence type="ECO:0000313" key="8">
    <source>
        <dbReference type="Proteomes" id="UP000824998"/>
    </source>
</evidence>
<protein>
    <recommendedName>
        <fullName evidence="5">Peroxidase</fullName>
        <ecNumber evidence="5">1.11.1.-</ecNumber>
    </recommendedName>
</protein>
<comment type="similarity">
    <text evidence="4">Belongs to the peroxidase family.</text>
</comment>
<keyword evidence="3 5" id="KW-0560">Oxidoreductase</keyword>
<dbReference type="PRINTS" id="PR00458">
    <property type="entry name" value="PEROXIDASE"/>
</dbReference>
<dbReference type="GO" id="GO:0034599">
    <property type="term" value="P:cellular response to oxidative stress"/>
    <property type="evidence" value="ECO:0007669"/>
    <property type="project" value="InterPro"/>
</dbReference>
<dbReference type="OrthoDB" id="5985073at2759"/>
<evidence type="ECO:0000259" key="6">
    <source>
        <dbReference type="PROSITE" id="PS50873"/>
    </source>
</evidence>
<keyword evidence="2" id="KW-0349">Heme</keyword>
<dbReference type="GO" id="GO:0004601">
    <property type="term" value="F:peroxidase activity"/>
    <property type="evidence" value="ECO:0007669"/>
    <property type="project" value="UniProtKB-KW"/>
</dbReference>
<evidence type="ECO:0000256" key="5">
    <source>
        <dbReference type="RuleBase" id="RU363051"/>
    </source>
</evidence>
<dbReference type="PROSITE" id="PS50873">
    <property type="entry name" value="PEROXIDASE_4"/>
    <property type="match status" value="1"/>
</dbReference>
<reference evidence="7" key="1">
    <citation type="journal article" date="2021" name="IMA Fungus">
        <title>Genomic characterization of three marine fungi, including Emericellopsis atlantica sp. nov. with signatures of a generalist lifestyle and marine biomass degradation.</title>
        <authorList>
            <person name="Hagestad O.C."/>
            <person name="Hou L."/>
            <person name="Andersen J.H."/>
            <person name="Hansen E.H."/>
            <person name="Altermark B."/>
            <person name="Li C."/>
            <person name="Kuhnert E."/>
            <person name="Cox R.J."/>
            <person name="Crous P.W."/>
            <person name="Spatafora J.W."/>
            <person name="Lail K."/>
            <person name="Amirebrahimi M."/>
            <person name="Lipzen A."/>
            <person name="Pangilinan J."/>
            <person name="Andreopoulos W."/>
            <person name="Hayes R.D."/>
            <person name="Ng V."/>
            <person name="Grigoriev I.V."/>
            <person name="Jackson S.A."/>
            <person name="Sutton T.D.S."/>
            <person name="Dobson A.D.W."/>
            <person name="Rama T."/>
        </authorList>
    </citation>
    <scope>NUCLEOTIDE SEQUENCE</scope>
    <source>
        <strain evidence="7">TRa018bII</strain>
    </source>
</reference>
<evidence type="ECO:0000313" key="7">
    <source>
        <dbReference type="EMBL" id="KAG9227959.1"/>
    </source>
</evidence>